<gene>
    <name evidence="1" type="ORF">RhiirA5_365054</name>
</gene>
<accession>A0A2I1EI46</accession>
<reference evidence="1 2" key="2">
    <citation type="submission" date="2017-09" db="EMBL/GenBank/DDBJ databases">
        <title>Extensive intraspecific genome diversity in a model arbuscular mycorrhizal fungus.</title>
        <authorList>
            <person name="Chen E.C."/>
            <person name="Morin E."/>
            <person name="Beaudet D."/>
            <person name="Noel J."/>
            <person name="Ndikumana S."/>
            <person name="Charron P."/>
            <person name="St-Onge C."/>
            <person name="Giorgi J."/>
            <person name="Grigoriev I.V."/>
            <person name="Roux C."/>
            <person name="Martin F.M."/>
            <person name="Corradi N."/>
        </authorList>
    </citation>
    <scope>NUCLEOTIDE SEQUENCE [LARGE SCALE GENOMIC DNA]</scope>
    <source>
        <strain evidence="1 2">A5</strain>
    </source>
</reference>
<proteinExistence type="predicted"/>
<dbReference type="EMBL" id="LLXJ01001647">
    <property type="protein sequence ID" value="PKC01298.1"/>
    <property type="molecule type" value="Genomic_DNA"/>
</dbReference>
<comment type="caution">
    <text evidence="1">The sequence shown here is derived from an EMBL/GenBank/DDBJ whole genome shotgun (WGS) entry which is preliminary data.</text>
</comment>
<sequence>MNPLFIDNLKARIKFKERSITICDKILLRNIEKCERYYIYSNKSDYLLTAKVFVSSIKRILLYSPQYLSKNLIMYSNKKF</sequence>
<protein>
    <submittedName>
        <fullName evidence="1">Uncharacterized protein</fullName>
    </submittedName>
</protein>
<reference evidence="1 2" key="1">
    <citation type="submission" date="2016-04" db="EMBL/GenBank/DDBJ databases">
        <title>Genome analyses suggest a sexual origin of heterokaryosis in a supposedly ancient asexual fungus.</title>
        <authorList>
            <person name="Ropars J."/>
            <person name="Sedzielewska K."/>
            <person name="Noel J."/>
            <person name="Charron P."/>
            <person name="Farinelli L."/>
            <person name="Marton T."/>
            <person name="Kruger M."/>
            <person name="Pelin A."/>
            <person name="Brachmann A."/>
            <person name="Corradi N."/>
        </authorList>
    </citation>
    <scope>NUCLEOTIDE SEQUENCE [LARGE SCALE GENOMIC DNA]</scope>
    <source>
        <strain evidence="1 2">A5</strain>
    </source>
</reference>
<dbReference type="Proteomes" id="UP000232722">
    <property type="component" value="Unassembled WGS sequence"/>
</dbReference>
<evidence type="ECO:0000313" key="2">
    <source>
        <dbReference type="Proteomes" id="UP000232722"/>
    </source>
</evidence>
<name>A0A2I1EI46_9GLOM</name>
<dbReference type="AlphaFoldDB" id="A0A2I1EI46"/>
<dbReference type="VEuPathDB" id="FungiDB:RhiirA1_417732"/>
<evidence type="ECO:0000313" key="1">
    <source>
        <dbReference type="EMBL" id="PKC01298.1"/>
    </source>
</evidence>
<organism evidence="1 2">
    <name type="scientific">Rhizophagus irregularis</name>
    <dbReference type="NCBI Taxonomy" id="588596"/>
    <lineage>
        <taxon>Eukaryota</taxon>
        <taxon>Fungi</taxon>
        <taxon>Fungi incertae sedis</taxon>
        <taxon>Mucoromycota</taxon>
        <taxon>Glomeromycotina</taxon>
        <taxon>Glomeromycetes</taxon>
        <taxon>Glomerales</taxon>
        <taxon>Glomeraceae</taxon>
        <taxon>Rhizophagus</taxon>
    </lineage>
</organism>